<evidence type="ECO:0000313" key="1">
    <source>
        <dbReference type="EMBL" id="ETS30138.1"/>
    </source>
</evidence>
<evidence type="ECO:0000313" key="2">
    <source>
        <dbReference type="Proteomes" id="UP000018957"/>
    </source>
</evidence>
<proteinExistence type="predicted"/>
<dbReference type="EMBL" id="AYSJ01000014">
    <property type="protein sequence ID" value="ETS30138.1"/>
    <property type="molecule type" value="Genomic_DNA"/>
</dbReference>
<comment type="caution">
    <text evidence="1">The sequence shown here is derived from an EMBL/GenBank/DDBJ whole genome shotgun (WGS) entry which is preliminary data.</text>
</comment>
<gene>
    <name evidence="1" type="ORF">PTE_03475</name>
</gene>
<protein>
    <submittedName>
        <fullName evidence="1">Uncharacterized protein</fullName>
    </submittedName>
</protein>
<reference evidence="1 2" key="1">
    <citation type="submission" date="2013-11" db="EMBL/GenBank/DDBJ databases">
        <title>Elucidation of the Photorhabdus temperata genome and generation of transposon mutant library to identify motility mutants.</title>
        <authorList>
            <person name="Hurst S.G.IV."/>
            <person name="Micheals B."/>
            <person name="Abebe-Akele F."/>
            <person name="Rowedder H."/>
            <person name="Bullock H."/>
            <person name="Jackobeck R."/>
            <person name="Janicki E."/>
            <person name="Tisa L.S."/>
        </authorList>
    </citation>
    <scope>NUCLEOTIDE SEQUENCE [LARGE SCALE GENOMIC DNA]</scope>
    <source>
        <strain evidence="1 2">NC19</strain>
    </source>
</reference>
<sequence>MSLNPAMIKILELFITLLNYFSDQIFPTNDSLGILIFNQGMAPK</sequence>
<dbReference type="Proteomes" id="UP000018957">
    <property type="component" value="Unassembled WGS sequence"/>
</dbReference>
<name>W3V2W3_9GAMM</name>
<keyword evidence="2" id="KW-1185">Reference proteome</keyword>
<accession>W3V2W3</accession>
<organism evidence="1 2">
    <name type="scientific">Photorhabdus khanii NC19</name>
    <dbReference type="NCBI Taxonomy" id="1004151"/>
    <lineage>
        <taxon>Bacteria</taxon>
        <taxon>Pseudomonadati</taxon>
        <taxon>Pseudomonadota</taxon>
        <taxon>Gammaproteobacteria</taxon>
        <taxon>Enterobacterales</taxon>
        <taxon>Morganellaceae</taxon>
        <taxon>Photorhabdus</taxon>
    </lineage>
</organism>
<dbReference type="AlphaFoldDB" id="W3V2W3"/>